<dbReference type="EMBL" id="JACRUM010000008">
    <property type="protein sequence ID" value="MBC5864372.1"/>
    <property type="molecule type" value="Genomic_DNA"/>
</dbReference>
<comment type="caution">
    <text evidence="6">The sequence shown here is derived from an EMBL/GenBank/DDBJ whole genome shotgun (WGS) entry which is preliminary data.</text>
</comment>
<dbReference type="NCBIfam" id="TIGR00099">
    <property type="entry name" value="Cof-subfamily"/>
    <property type="match status" value="1"/>
</dbReference>
<dbReference type="InterPro" id="IPR023214">
    <property type="entry name" value="HAD_sf"/>
</dbReference>
<keyword evidence="7" id="KW-1185">Reference proteome</keyword>
<name>A0ABR7JIT0_9FLAO</name>
<dbReference type="PANTHER" id="PTHR47267">
    <property type="match status" value="1"/>
</dbReference>
<dbReference type="PROSITE" id="PS01228">
    <property type="entry name" value="COF_1"/>
    <property type="match status" value="1"/>
</dbReference>
<evidence type="ECO:0000256" key="1">
    <source>
        <dbReference type="ARBA" id="ARBA00001946"/>
    </source>
</evidence>
<reference evidence="6 7" key="1">
    <citation type="submission" date="2020-08" db="EMBL/GenBank/DDBJ databases">
        <title>Description of novel Flavobacterium F-400 isolate.</title>
        <authorList>
            <person name="Saticioglu I."/>
            <person name="Duman M."/>
            <person name="Altun S."/>
        </authorList>
    </citation>
    <scope>NUCLEOTIDE SEQUENCE [LARGE SCALE GENOMIC DNA]</scope>
    <source>
        <strain evidence="6 7">F-400</strain>
    </source>
</reference>
<dbReference type="SUPFAM" id="SSF56784">
    <property type="entry name" value="HAD-like"/>
    <property type="match status" value="1"/>
</dbReference>
<dbReference type="CDD" id="cd07516">
    <property type="entry name" value="HAD_Pase"/>
    <property type="match status" value="1"/>
</dbReference>
<dbReference type="Proteomes" id="UP000621670">
    <property type="component" value="Unassembled WGS sequence"/>
</dbReference>
<dbReference type="PROSITE" id="PS01229">
    <property type="entry name" value="COF_2"/>
    <property type="match status" value="1"/>
</dbReference>
<dbReference type="PANTHER" id="PTHR47267:SF4">
    <property type="entry name" value="PYRIDOXAL PHOSPHATE PHOSPHATASE YIGL"/>
    <property type="match status" value="1"/>
</dbReference>
<evidence type="ECO:0000256" key="2">
    <source>
        <dbReference type="ARBA" id="ARBA00022723"/>
    </source>
</evidence>
<evidence type="ECO:0000313" key="7">
    <source>
        <dbReference type="Proteomes" id="UP000621670"/>
    </source>
</evidence>
<dbReference type="RefSeq" id="WP_166137646.1">
    <property type="nucleotide sequence ID" value="NZ_JAAOBY010000007.1"/>
</dbReference>
<dbReference type="NCBIfam" id="TIGR01484">
    <property type="entry name" value="HAD-SF-IIB"/>
    <property type="match status" value="1"/>
</dbReference>
<dbReference type="GO" id="GO:0016787">
    <property type="term" value="F:hydrolase activity"/>
    <property type="evidence" value="ECO:0007669"/>
    <property type="project" value="UniProtKB-KW"/>
</dbReference>
<dbReference type="Gene3D" id="3.40.50.1000">
    <property type="entry name" value="HAD superfamily/HAD-like"/>
    <property type="match status" value="1"/>
</dbReference>
<evidence type="ECO:0000256" key="5">
    <source>
        <dbReference type="ARBA" id="ARBA00034778"/>
    </source>
</evidence>
<dbReference type="InterPro" id="IPR000150">
    <property type="entry name" value="Cof"/>
</dbReference>
<evidence type="ECO:0000256" key="3">
    <source>
        <dbReference type="ARBA" id="ARBA00022801"/>
    </source>
</evidence>
<dbReference type="Gene3D" id="3.30.1240.10">
    <property type="match status" value="1"/>
</dbReference>
<dbReference type="InterPro" id="IPR006379">
    <property type="entry name" value="HAD-SF_hydro_IIB"/>
</dbReference>
<keyword evidence="4" id="KW-0460">Magnesium</keyword>
<dbReference type="SFLD" id="SFLDS00003">
    <property type="entry name" value="Haloacid_Dehalogenase"/>
    <property type="match status" value="1"/>
</dbReference>
<evidence type="ECO:0000313" key="6">
    <source>
        <dbReference type="EMBL" id="MBC5864372.1"/>
    </source>
</evidence>
<comment type="similarity">
    <text evidence="5">Belongs to the HAD-like hydrolase superfamily. Cof family.</text>
</comment>
<gene>
    <name evidence="6" type="ORF">H8R26_13160</name>
</gene>
<protein>
    <submittedName>
        <fullName evidence="6">Cof-type HAD-IIB family hydrolase</fullName>
    </submittedName>
</protein>
<keyword evidence="3 6" id="KW-0378">Hydrolase</keyword>
<comment type="cofactor">
    <cofactor evidence="1">
        <name>Mg(2+)</name>
        <dbReference type="ChEBI" id="CHEBI:18420"/>
    </cofactor>
</comment>
<keyword evidence="2" id="KW-0479">Metal-binding</keyword>
<dbReference type="SFLD" id="SFLDG01140">
    <property type="entry name" value="C2.B:_Phosphomannomutase_and_P"/>
    <property type="match status" value="1"/>
</dbReference>
<evidence type="ECO:0000256" key="4">
    <source>
        <dbReference type="ARBA" id="ARBA00022842"/>
    </source>
</evidence>
<accession>A0ABR7JIT0</accession>
<organism evidence="6 7">
    <name type="scientific">Flavobacterium turcicum</name>
    <dbReference type="NCBI Taxonomy" id="2764718"/>
    <lineage>
        <taxon>Bacteria</taxon>
        <taxon>Pseudomonadati</taxon>
        <taxon>Bacteroidota</taxon>
        <taxon>Flavobacteriia</taxon>
        <taxon>Flavobacteriales</taxon>
        <taxon>Flavobacteriaceae</taxon>
        <taxon>Flavobacterium</taxon>
    </lineage>
</organism>
<dbReference type="InterPro" id="IPR036412">
    <property type="entry name" value="HAD-like_sf"/>
</dbReference>
<proteinExistence type="inferred from homology"/>
<sequence>MGLQHNIKVVVTDLDGTLLNEHHQIAPYTKSVFLELHRQNFLIVIATGRHHLDAMPIVSKLELPFYLVTSNGARIHAPNQELLFSVNMPSESVQSLLSVAVDPEITTVLFREKVWLTNKHNDKLNAFQPEVHYHPELVDFATLEDFTAIKVFFTHHKHSKLLELREQILEQHEGHFSHAFSLPYCLEFMEKSVDKKTAIDKILELENLKFENVIAFGDGYNDEQMLYAAAQGKIMSNAPESLQAKLAHLEVIGDNVQESVAKHLKEHILLPVTN</sequence>
<dbReference type="Pfam" id="PF08282">
    <property type="entry name" value="Hydrolase_3"/>
    <property type="match status" value="1"/>
</dbReference>